<keyword evidence="5" id="KW-0067">ATP-binding</keyword>
<dbReference type="Proteomes" id="UP000034753">
    <property type="component" value="Unassembled WGS sequence"/>
</dbReference>
<comment type="catalytic activity">
    <reaction evidence="4 5">
        <text>tRNA(His) + L-histidine + ATP = L-histidyl-tRNA(His) + AMP + diphosphate + H(+)</text>
        <dbReference type="Rhea" id="RHEA:17313"/>
        <dbReference type="Rhea" id="RHEA-COMP:9665"/>
        <dbReference type="Rhea" id="RHEA-COMP:9689"/>
        <dbReference type="ChEBI" id="CHEBI:15378"/>
        <dbReference type="ChEBI" id="CHEBI:30616"/>
        <dbReference type="ChEBI" id="CHEBI:33019"/>
        <dbReference type="ChEBI" id="CHEBI:57595"/>
        <dbReference type="ChEBI" id="CHEBI:78442"/>
        <dbReference type="ChEBI" id="CHEBI:78527"/>
        <dbReference type="ChEBI" id="CHEBI:456215"/>
        <dbReference type="EC" id="6.1.1.21"/>
    </reaction>
</comment>
<dbReference type="Gene3D" id="3.30.930.10">
    <property type="entry name" value="Bira Bifunctional Protein, Domain 2"/>
    <property type="match status" value="1"/>
</dbReference>
<dbReference type="PROSITE" id="PS50862">
    <property type="entry name" value="AA_TRNA_LIGASE_II"/>
    <property type="match status" value="1"/>
</dbReference>
<proteinExistence type="inferred from homology"/>
<dbReference type="PANTHER" id="PTHR43707:SF1">
    <property type="entry name" value="HISTIDINE--TRNA LIGASE, MITOCHONDRIAL-RELATED"/>
    <property type="match status" value="1"/>
</dbReference>
<dbReference type="CDD" id="cd00773">
    <property type="entry name" value="HisRS-like_core"/>
    <property type="match status" value="1"/>
</dbReference>
<feature type="binding site" evidence="6">
    <location>
        <position position="260"/>
    </location>
    <ligand>
        <name>L-histidine</name>
        <dbReference type="ChEBI" id="CHEBI:57595"/>
    </ligand>
</feature>
<accession>A0A0G0WKK2</accession>
<keyword evidence="2 5" id="KW-0547">Nucleotide-binding</keyword>
<comment type="similarity">
    <text evidence="1 5">Belongs to the class-II aminoacyl-tRNA synthetase family.</text>
</comment>
<evidence type="ECO:0000256" key="5">
    <source>
        <dbReference type="HAMAP-Rule" id="MF_00127"/>
    </source>
</evidence>
<comment type="caution">
    <text evidence="8">The sequence shown here is derived from an EMBL/GenBank/DDBJ whole genome shotgun (WGS) entry which is preliminary data.</text>
</comment>
<dbReference type="GO" id="GO:0006427">
    <property type="term" value="P:histidyl-tRNA aminoacylation"/>
    <property type="evidence" value="ECO:0007669"/>
    <property type="project" value="UniProtKB-UniRule"/>
</dbReference>
<organism evidence="8 9">
    <name type="scientific">Candidatus Daviesbacteria bacterium GW2011_GWB1_41_5</name>
    <dbReference type="NCBI Taxonomy" id="1618429"/>
    <lineage>
        <taxon>Bacteria</taxon>
        <taxon>Candidatus Daviesiibacteriota</taxon>
    </lineage>
</organism>
<dbReference type="NCBIfam" id="TIGR00442">
    <property type="entry name" value="hisS"/>
    <property type="match status" value="1"/>
</dbReference>
<dbReference type="GO" id="GO:0005737">
    <property type="term" value="C:cytoplasm"/>
    <property type="evidence" value="ECO:0007669"/>
    <property type="project" value="UniProtKB-SubCell"/>
</dbReference>
<dbReference type="InterPro" id="IPR036621">
    <property type="entry name" value="Anticodon-bd_dom_sf"/>
</dbReference>
<dbReference type="GO" id="GO:0004821">
    <property type="term" value="F:histidine-tRNA ligase activity"/>
    <property type="evidence" value="ECO:0007669"/>
    <property type="project" value="UniProtKB-UniRule"/>
</dbReference>
<gene>
    <name evidence="5" type="primary">hisS</name>
    <name evidence="8" type="ORF">UU67_C0026G0002</name>
</gene>
<evidence type="ECO:0000256" key="2">
    <source>
        <dbReference type="ARBA" id="ARBA00022741"/>
    </source>
</evidence>
<evidence type="ECO:0000256" key="1">
    <source>
        <dbReference type="ARBA" id="ARBA00008226"/>
    </source>
</evidence>
<evidence type="ECO:0000256" key="3">
    <source>
        <dbReference type="ARBA" id="ARBA00023146"/>
    </source>
</evidence>
<keyword evidence="5" id="KW-0963">Cytoplasm</keyword>
<keyword evidence="3 5" id="KW-0030">Aminoacyl-tRNA synthetase</keyword>
<dbReference type="EMBL" id="LCBN01000026">
    <property type="protein sequence ID" value="KKS13344.1"/>
    <property type="molecule type" value="Genomic_DNA"/>
</dbReference>
<dbReference type="InterPro" id="IPR045864">
    <property type="entry name" value="aa-tRNA-synth_II/BPL/LPL"/>
</dbReference>
<evidence type="ECO:0000256" key="4">
    <source>
        <dbReference type="ARBA" id="ARBA00047639"/>
    </source>
</evidence>
<dbReference type="Gene3D" id="3.40.50.800">
    <property type="entry name" value="Anticodon-binding domain"/>
    <property type="match status" value="1"/>
</dbReference>
<dbReference type="InterPro" id="IPR015807">
    <property type="entry name" value="His-tRNA-ligase"/>
</dbReference>
<dbReference type="AlphaFoldDB" id="A0A0G0WKK2"/>
<keyword evidence="5 8" id="KW-0436">Ligase</keyword>
<reference evidence="8 9" key="1">
    <citation type="journal article" date="2015" name="Nature">
        <title>rRNA introns, odd ribosomes, and small enigmatic genomes across a large radiation of phyla.</title>
        <authorList>
            <person name="Brown C.T."/>
            <person name="Hug L.A."/>
            <person name="Thomas B.C."/>
            <person name="Sharon I."/>
            <person name="Castelle C.J."/>
            <person name="Singh A."/>
            <person name="Wilkins M.J."/>
            <person name="Williams K.H."/>
            <person name="Banfield J.F."/>
        </authorList>
    </citation>
    <scope>NUCLEOTIDE SEQUENCE [LARGE SCALE GENOMIC DNA]</scope>
</reference>
<feature type="binding site" evidence="6">
    <location>
        <position position="126"/>
    </location>
    <ligand>
        <name>L-histidine</name>
        <dbReference type="ChEBI" id="CHEBI:57595"/>
    </ligand>
</feature>
<feature type="binding site" evidence="6">
    <location>
        <begin position="82"/>
        <end position="84"/>
    </location>
    <ligand>
        <name>L-histidine</name>
        <dbReference type="ChEBI" id="CHEBI:57595"/>
    </ligand>
</feature>
<dbReference type="Pfam" id="PF03129">
    <property type="entry name" value="HGTP_anticodon"/>
    <property type="match status" value="1"/>
</dbReference>
<dbReference type="SUPFAM" id="SSF52954">
    <property type="entry name" value="Class II aaRS ABD-related"/>
    <property type="match status" value="1"/>
</dbReference>
<sequence>MNKQIVQPVKGTRDFYPEQMAFRNYLYGKIREFAEKFGYQEVDGPILEYFDLYANKTSQEILEGQTFTISARGEQTIILRPEFTPTYARMVAQRSQELLKPIRWFSFGRTFRYEQPQKGRTREFFQLEVNLLGPETPEADAEIIAIATQYLKALGLTSSEVVIKVNDREFMQTRLKEIGTSEKQVCPVLRLIDRKEKITTDEFRLSLLGVGLSKEVVEKVEEILTEKDYSKSPWLTQVFETLKQYPGILDFIEFDPSIVRGFDYYTRTVFEAWDKSGKFGRSLFGGGRFDNLTAQIGGEKVPGVGFASGDIPIQVILEQYKKLPDLKPKTAQVLVTVFNTDLEGKSIEVASFLRRSLSRAESRDSNGINCELWVEPGTKLDKQLKYADQKGIPYVVIIGPDEAKSNKITLKNLKEKTQQTMLIDEILSKLI</sequence>
<dbReference type="PANTHER" id="PTHR43707">
    <property type="entry name" value="HISTIDYL-TRNA SYNTHETASE"/>
    <property type="match status" value="1"/>
</dbReference>
<dbReference type="PIRSF" id="PIRSF001549">
    <property type="entry name" value="His-tRNA_synth"/>
    <property type="match status" value="1"/>
</dbReference>
<keyword evidence="5" id="KW-0648">Protein biosynthesis</keyword>
<evidence type="ECO:0000259" key="7">
    <source>
        <dbReference type="PROSITE" id="PS50862"/>
    </source>
</evidence>
<dbReference type="InterPro" id="IPR006195">
    <property type="entry name" value="aa-tRNA-synth_II"/>
</dbReference>
<feature type="binding site" evidence="6">
    <location>
        <position position="112"/>
    </location>
    <ligand>
        <name>L-histidine</name>
        <dbReference type="ChEBI" id="CHEBI:57595"/>
    </ligand>
</feature>
<dbReference type="PATRIC" id="fig|1618429.3.peg.571"/>
<dbReference type="Pfam" id="PF13393">
    <property type="entry name" value="tRNA-synt_His"/>
    <property type="match status" value="1"/>
</dbReference>
<evidence type="ECO:0000313" key="9">
    <source>
        <dbReference type="Proteomes" id="UP000034753"/>
    </source>
</evidence>
<comment type="subunit">
    <text evidence="5">Homodimer.</text>
</comment>
<feature type="domain" description="Aminoacyl-transfer RNA synthetases class-II family profile" evidence="7">
    <location>
        <begin position="1"/>
        <end position="351"/>
    </location>
</feature>
<dbReference type="InterPro" id="IPR004154">
    <property type="entry name" value="Anticodon-bd"/>
</dbReference>
<name>A0A0G0WKK2_9BACT</name>
<dbReference type="EC" id="6.1.1.21" evidence="5"/>
<comment type="subcellular location">
    <subcellularLocation>
        <location evidence="5">Cytoplasm</location>
    </subcellularLocation>
</comment>
<dbReference type="HAMAP" id="MF_00127">
    <property type="entry name" value="His_tRNA_synth"/>
    <property type="match status" value="1"/>
</dbReference>
<evidence type="ECO:0000313" key="8">
    <source>
        <dbReference type="EMBL" id="KKS13344.1"/>
    </source>
</evidence>
<feature type="binding site" evidence="6">
    <location>
        <begin position="264"/>
        <end position="265"/>
    </location>
    <ligand>
        <name>L-histidine</name>
        <dbReference type="ChEBI" id="CHEBI:57595"/>
    </ligand>
</feature>
<dbReference type="GO" id="GO:0005524">
    <property type="term" value="F:ATP binding"/>
    <property type="evidence" value="ECO:0007669"/>
    <property type="project" value="UniProtKB-UniRule"/>
</dbReference>
<dbReference type="InterPro" id="IPR041715">
    <property type="entry name" value="HisRS-like_core"/>
</dbReference>
<protein>
    <recommendedName>
        <fullName evidence="5">Histidine--tRNA ligase</fullName>
        <ecNumber evidence="5">6.1.1.21</ecNumber>
    </recommendedName>
    <alternativeName>
        <fullName evidence="5">Histidyl-tRNA synthetase</fullName>
        <shortName evidence="5">HisRS</shortName>
    </alternativeName>
</protein>
<dbReference type="InterPro" id="IPR004516">
    <property type="entry name" value="HisRS/HisZ"/>
</dbReference>
<evidence type="ECO:0000256" key="6">
    <source>
        <dbReference type="PIRSR" id="PIRSR001549-1"/>
    </source>
</evidence>
<dbReference type="SUPFAM" id="SSF55681">
    <property type="entry name" value="Class II aaRS and biotin synthetases"/>
    <property type="match status" value="1"/>
</dbReference>